<evidence type="ECO:0000313" key="3">
    <source>
        <dbReference type="Proteomes" id="UP001178507"/>
    </source>
</evidence>
<organism evidence="2 3">
    <name type="scientific">Effrenium voratum</name>
    <dbReference type="NCBI Taxonomy" id="2562239"/>
    <lineage>
        <taxon>Eukaryota</taxon>
        <taxon>Sar</taxon>
        <taxon>Alveolata</taxon>
        <taxon>Dinophyceae</taxon>
        <taxon>Suessiales</taxon>
        <taxon>Symbiodiniaceae</taxon>
        <taxon>Effrenium</taxon>
    </lineage>
</organism>
<sequence>MVKAELSEIRSLKQQLLAQMHPHWETLSASEVQVLFRSPGDVSEVAAAAAQHAHRIKDPQALAALLQASHAIPESPELASAARSAVKAKTQEMQDPARLSVLEAALRKGPSTLEPEHLELREGVRRRLFRAVLDEEPTFDARPSRGFIRFVEKCLAKDRSSKARVQRARDGRKAERCQSP</sequence>
<proteinExistence type="predicted"/>
<dbReference type="EMBL" id="CAUJNA010000113">
    <property type="protein sequence ID" value="CAJ1372049.1"/>
    <property type="molecule type" value="Genomic_DNA"/>
</dbReference>
<dbReference type="AlphaFoldDB" id="A0AA36HMT1"/>
<name>A0AA36HMT1_9DINO</name>
<gene>
    <name evidence="2" type="ORF">EVOR1521_LOCUS2204</name>
</gene>
<feature type="region of interest" description="Disordered" evidence="1">
    <location>
        <begin position="161"/>
        <end position="180"/>
    </location>
</feature>
<keyword evidence="3" id="KW-1185">Reference proteome</keyword>
<dbReference type="Proteomes" id="UP001178507">
    <property type="component" value="Unassembled WGS sequence"/>
</dbReference>
<evidence type="ECO:0000313" key="2">
    <source>
        <dbReference type="EMBL" id="CAJ1372049.1"/>
    </source>
</evidence>
<accession>A0AA36HMT1</accession>
<reference evidence="2" key="1">
    <citation type="submission" date="2023-08" db="EMBL/GenBank/DDBJ databases">
        <authorList>
            <person name="Chen Y."/>
            <person name="Shah S."/>
            <person name="Dougan E. K."/>
            <person name="Thang M."/>
            <person name="Chan C."/>
        </authorList>
    </citation>
    <scope>NUCLEOTIDE SEQUENCE</scope>
</reference>
<comment type="caution">
    <text evidence="2">The sequence shown here is derived from an EMBL/GenBank/DDBJ whole genome shotgun (WGS) entry which is preliminary data.</text>
</comment>
<evidence type="ECO:0000256" key="1">
    <source>
        <dbReference type="SAM" id="MobiDB-lite"/>
    </source>
</evidence>
<protein>
    <submittedName>
        <fullName evidence="2">Uncharacterized protein</fullName>
    </submittedName>
</protein>